<protein>
    <recommendedName>
        <fullName evidence="3">Tetratricopeptide repeat protein</fullName>
    </recommendedName>
</protein>
<name>A0A326TRP8_THEHA</name>
<gene>
    <name evidence="1" type="ORF">EI42_06320</name>
</gene>
<evidence type="ECO:0008006" key="3">
    <source>
        <dbReference type="Google" id="ProtNLM"/>
    </source>
</evidence>
<sequence>MLGDVLRRQNDKATALSYLERAKDQAIHADSAALGHVLQLLAYTYSDVGDATSFERTISEGTDLLAYAGEGRDVVKKEFTPFEVNEIRGKAMRDLGKPLDALPFLDLAELSLDTANSVTPRWRALLEISRGQALCDAGDIVAGITVISKGFVLAVQCHSRHQMDRVRKYLRKLENSPARTHPRVQELKALVTEMYLRIDDGIH</sequence>
<dbReference type="EMBL" id="QKUF01000059">
    <property type="protein sequence ID" value="PZW18152.1"/>
    <property type="molecule type" value="Genomic_DNA"/>
</dbReference>
<evidence type="ECO:0000313" key="1">
    <source>
        <dbReference type="EMBL" id="PZW18152.1"/>
    </source>
</evidence>
<evidence type="ECO:0000313" key="2">
    <source>
        <dbReference type="Proteomes" id="UP000248806"/>
    </source>
</evidence>
<keyword evidence="2" id="KW-1185">Reference proteome</keyword>
<organism evidence="1 2">
    <name type="scientific">Thermosporothrix hazakensis</name>
    <dbReference type="NCBI Taxonomy" id="644383"/>
    <lineage>
        <taxon>Bacteria</taxon>
        <taxon>Bacillati</taxon>
        <taxon>Chloroflexota</taxon>
        <taxon>Ktedonobacteria</taxon>
        <taxon>Ktedonobacterales</taxon>
        <taxon>Thermosporotrichaceae</taxon>
        <taxon>Thermosporothrix</taxon>
    </lineage>
</organism>
<proteinExistence type="predicted"/>
<reference evidence="1 2" key="1">
    <citation type="submission" date="2018-06" db="EMBL/GenBank/DDBJ databases">
        <title>Genomic Encyclopedia of Archaeal and Bacterial Type Strains, Phase II (KMG-II): from individual species to whole genera.</title>
        <authorList>
            <person name="Goeker M."/>
        </authorList>
    </citation>
    <scope>NUCLEOTIDE SEQUENCE [LARGE SCALE GENOMIC DNA]</scope>
    <source>
        <strain evidence="1 2">ATCC BAA-1881</strain>
    </source>
</reference>
<comment type="caution">
    <text evidence="1">The sequence shown here is derived from an EMBL/GenBank/DDBJ whole genome shotgun (WGS) entry which is preliminary data.</text>
</comment>
<dbReference type="AlphaFoldDB" id="A0A326TRP8"/>
<dbReference type="Proteomes" id="UP000248806">
    <property type="component" value="Unassembled WGS sequence"/>
</dbReference>
<accession>A0A326TRP8</accession>
<dbReference type="RefSeq" id="WP_111326760.1">
    <property type="nucleotide sequence ID" value="NZ_QKUF01000059.1"/>
</dbReference>